<feature type="domain" description="DNA helicase Pif1-like DEAD-box helicase" evidence="2">
    <location>
        <begin position="50"/>
        <end position="148"/>
    </location>
</feature>
<keyword evidence="1" id="KW-0547">Nucleotide-binding</keyword>
<accession>A0AAV3REZ0</accession>
<dbReference type="Proteomes" id="UP001454036">
    <property type="component" value="Unassembled WGS sequence"/>
</dbReference>
<sequence>MLTEFFRTNATDSQARKLELLYKEFPQYYVWQAQPRIWTKRKQGATIGRFLWNLKGGTGKSFLYKVLLAHIRSRGFIGIIVASSGIASSEFLGGRTAHSRFKIPIDTKPGNKCQISFQGSEANLIRNSRIIIWDEAPMADKSSIHALHLLL</sequence>
<dbReference type="GO" id="GO:0005524">
    <property type="term" value="F:ATP binding"/>
    <property type="evidence" value="ECO:0007669"/>
    <property type="project" value="UniProtKB-KW"/>
</dbReference>
<dbReference type="GO" id="GO:0000723">
    <property type="term" value="P:telomere maintenance"/>
    <property type="evidence" value="ECO:0007669"/>
    <property type="project" value="InterPro"/>
</dbReference>
<evidence type="ECO:0000313" key="3">
    <source>
        <dbReference type="EMBL" id="GAA0173690.1"/>
    </source>
</evidence>
<dbReference type="PANTHER" id="PTHR10492:SF92">
    <property type="entry name" value="ATP-DEPENDENT DNA HELICASE"/>
    <property type="match status" value="1"/>
</dbReference>
<dbReference type="GO" id="GO:0006310">
    <property type="term" value="P:DNA recombination"/>
    <property type="evidence" value="ECO:0007669"/>
    <property type="project" value="UniProtKB-KW"/>
</dbReference>
<dbReference type="InterPro" id="IPR010285">
    <property type="entry name" value="DNA_helicase_pif1-like_DEAD"/>
</dbReference>
<comment type="cofactor">
    <cofactor evidence="1">
        <name>Mg(2+)</name>
        <dbReference type="ChEBI" id="CHEBI:18420"/>
    </cofactor>
</comment>
<evidence type="ECO:0000259" key="2">
    <source>
        <dbReference type="Pfam" id="PF05970"/>
    </source>
</evidence>
<name>A0AAV3REZ0_LITER</name>
<proteinExistence type="inferred from homology"/>
<keyword evidence="1" id="KW-0378">Hydrolase</keyword>
<keyword evidence="1" id="KW-0067">ATP-binding</keyword>
<keyword evidence="4" id="KW-1185">Reference proteome</keyword>
<gene>
    <name evidence="3" type="ORF">LIER_41573</name>
</gene>
<dbReference type="GO" id="GO:0043139">
    <property type="term" value="F:5'-3' DNA helicase activity"/>
    <property type="evidence" value="ECO:0007669"/>
    <property type="project" value="UniProtKB-EC"/>
</dbReference>
<evidence type="ECO:0000313" key="4">
    <source>
        <dbReference type="Proteomes" id="UP001454036"/>
    </source>
</evidence>
<evidence type="ECO:0000256" key="1">
    <source>
        <dbReference type="RuleBase" id="RU363044"/>
    </source>
</evidence>
<comment type="similarity">
    <text evidence="1">Belongs to the helicase family.</text>
</comment>
<protein>
    <recommendedName>
        <fullName evidence="1">ATP-dependent DNA helicase</fullName>
        <ecNumber evidence="1">5.6.2.3</ecNumber>
    </recommendedName>
</protein>
<keyword evidence="1" id="KW-0234">DNA repair</keyword>
<dbReference type="Gene3D" id="3.40.50.300">
    <property type="entry name" value="P-loop containing nucleotide triphosphate hydrolases"/>
    <property type="match status" value="1"/>
</dbReference>
<dbReference type="SUPFAM" id="SSF52540">
    <property type="entry name" value="P-loop containing nucleoside triphosphate hydrolases"/>
    <property type="match status" value="1"/>
</dbReference>
<dbReference type="GO" id="GO:0016787">
    <property type="term" value="F:hydrolase activity"/>
    <property type="evidence" value="ECO:0007669"/>
    <property type="project" value="UniProtKB-KW"/>
</dbReference>
<keyword evidence="1" id="KW-0227">DNA damage</keyword>
<reference evidence="3 4" key="1">
    <citation type="submission" date="2024-01" db="EMBL/GenBank/DDBJ databases">
        <title>The complete chloroplast genome sequence of Lithospermum erythrorhizon: insights into the phylogenetic relationship among Boraginaceae species and the maternal lineages of purple gromwells.</title>
        <authorList>
            <person name="Okada T."/>
            <person name="Watanabe K."/>
        </authorList>
    </citation>
    <scope>NUCLEOTIDE SEQUENCE [LARGE SCALE GENOMIC DNA]</scope>
</reference>
<comment type="caution">
    <text evidence="3">The sequence shown here is derived from an EMBL/GenBank/DDBJ whole genome shotgun (WGS) entry which is preliminary data.</text>
</comment>
<dbReference type="Pfam" id="PF05970">
    <property type="entry name" value="PIF1"/>
    <property type="match status" value="1"/>
</dbReference>
<dbReference type="EMBL" id="BAABME010026319">
    <property type="protein sequence ID" value="GAA0173690.1"/>
    <property type="molecule type" value="Genomic_DNA"/>
</dbReference>
<comment type="catalytic activity">
    <reaction evidence="1">
        <text>ATP + H2O = ADP + phosphate + H(+)</text>
        <dbReference type="Rhea" id="RHEA:13065"/>
        <dbReference type="ChEBI" id="CHEBI:15377"/>
        <dbReference type="ChEBI" id="CHEBI:15378"/>
        <dbReference type="ChEBI" id="CHEBI:30616"/>
        <dbReference type="ChEBI" id="CHEBI:43474"/>
        <dbReference type="ChEBI" id="CHEBI:456216"/>
        <dbReference type="EC" id="5.6.2.3"/>
    </reaction>
</comment>
<keyword evidence="1" id="KW-0347">Helicase</keyword>
<keyword evidence="1" id="KW-0233">DNA recombination</keyword>
<dbReference type="EC" id="5.6.2.3" evidence="1"/>
<organism evidence="3 4">
    <name type="scientific">Lithospermum erythrorhizon</name>
    <name type="common">Purple gromwell</name>
    <name type="synonym">Lithospermum officinale var. erythrorhizon</name>
    <dbReference type="NCBI Taxonomy" id="34254"/>
    <lineage>
        <taxon>Eukaryota</taxon>
        <taxon>Viridiplantae</taxon>
        <taxon>Streptophyta</taxon>
        <taxon>Embryophyta</taxon>
        <taxon>Tracheophyta</taxon>
        <taxon>Spermatophyta</taxon>
        <taxon>Magnoliopsida</taxon>
        <taxon>eudicotyledons</taxon>
        <taxon>Gunneridae</taxon>
        <taxon>Pentapetalae</taxon>
        <taxon>asterids</taxon>
        <taxon>lamiids</taxon>
        <taxon>Boraginales</taxon>
        <taxon>Boraginaceae</taxon>
        <taxon>Boraginoideae</taxon>
        <taxon>Lithospermeae</taxon>
        <taxon>Lithospermum</taxon>
    </lineage>
</organism>
<dbReference type="PANTHER" id="PTHR10492">
    <property type="match status" value="1"/>
</dbReference>
<dbReference type="AlphaFoldDB" id="A0AAV3REZ0"/>
<dbReference type="GO" id="GO:0006281">
    <property type="term" value="P:DNA repair"/>
    <property type="evidence" value="ECO:0007669"/>
    <property type="project" value="UniProtKB-KW"/>
</dbReference>
<dbReference type="InterPro" id="IPR027417">
    <property type="entry name" value="P-loop_NTPase"/>
</dbReference>